<dbReference type="EMBL" id="SSWX01000011">
    <property type="protein sequence ID" value="THJ33176.1"/>
    <property type="molecule type" value="Genomic_DNA"/>
</dbReference>
<dbReference type="SUPFAM" id="SSF103473">
    <property type="entry name" value="MFS general substrate transporter"/>
    <property type="match status" value="1"/>
</dbReference>
<dbReference type="InterPro" id="IPR036259">
    <property type="entry name" value="MFS_trans_sf"/>
</dbReference>
<protein>
    <submittedName>
        <fullName evidence="2">Glycosyl transferase</fullName>
    </submittedName>
</protein>
<name>A0A4S5BTN4_9BURK</name>
<feature type="transmembrane region" description="Helical" evidence="1">
    <location>
        <begin position="23"/>
        <end position="42"/>
    </location>
</feature>
<dbReference type="Proteomes" id="UP000306236">
    <property type="component" value="Unassembled WGS sequence"/>
</dbReference>
<keyword evidence="1" id="KW-0472">Membrane</keyword>
<sequence length="223" mass="23951">MSVLSPFPKTLGALPASAAQRRYLFLAASWASFAMMAVEMLFARIVASFFGSGIAVWGSIITVLLVAMAAGYLWGGRLTQHQQASSTRFYQLLLWFALAMLPLVLMADLVLAEISYWIADSRYGSLIASALLLSAPGFLSGCLNPYALHLLVQRVEEAGTRAGQLSALTTLGAAAGTILPSYYLVLWWELNHILLGLVLVTAALAALALLLWPAAGKKVQHVQ</sequence>
<accession>A0A4S5BTN4</accession>
<comment type="caution">
    <text evidence="2">The sequence shown here is derived from an EMBL/GenBank/DDBJ whole genome shotgun (WGS) entry which is preliminary data.</text>
</comment>
<keyword evidence="1" id="KW-1133">Transmembrane helix</keyword>
<feature type="transmembrane region" description="Helical" evidence="1">
    <location>
        <begin position="94"/>
        <end position="119"/>
    </location>
</feature>
<feature type="transmembrane region" description="Helical" evidence="1">
    <location>
        <begin position="193"/>
        <end position="215"/>
    </location>
</feature>
<dbReference type="OrthoDB" id="5516475at2"/>
<organism evidence="2 3">
    <name type="scientific">Lampropedia aestuarii</name>
    <dbReference type="NCBI Taxonomy" id="2562762"/>
    <lineage>
        <taxon>Bacteria</taxon>
        <taxon>Pseudomonadati</taxon>
        <taxon>Pseudomonadota</taxon>
        <taxon>Betaproteobacteria</taxon>
        <taxon>Burkholderiales</taxon>
        <taxon>Comamonadaceae</taxon>
        <taxon>Lampropedia</taxon>
    </lineage>
</organism>
<keyword evidence="1" id="KW-0812">Transmembrane</keyword>
<keyword evidence="2" id="KW-0808">Transferase</keyword>
<feature type="transmembrane region" description="Helical" evidence="1">
    <location>
        <begin position="54"/>
        <end position="74"/>
    </location>
</feature>
<evidence type="ECO:0000313" key="2">
    <source>
        <dbReference type="EMBL" id="THJ33176.1"/>
    </source>
</evidence>
<dbReference type="RefSeq" id="WP_136406451.1">
    <property type="nucleotide sequence ID" value="NZ_JARXRQ010000018.1"/>
</dbReference>
<dbReference type="Gene3D" id="1.20.1250.20">
    <property type="entry name" value="MFS general substrate transporter like domains"/>
    <property type="match status" value="1"/>
</dbReference>
<evidence type="ECO:0000313" key="3">
    <source>
        <dbReference type="Proteomes" id="UP000306236"/>
    </source>
</evidence>
<feature type="transmembrane region" description="Helical" evidence="1">
    <location>
        <begin position="167"/>
        <end position="186"/>
    </location>
</feature>
<keyword evidence="3" id="KW-1185">Reference proteome</keyword>
<gene>
    <name evidence="2" type="ORF">E8K88_09585</name>
</gene>
<feature type="transmembrane region" description="Helical" evidence="1">
    <location>
        <begin position="126"/>
        <end position="147"/>
    </location>
</feature>
<evidence type="ECO:0000256" key="1">
    <source>
        <dbReference type="SAM" id="Phobius"/>
    </source>
</evidence>
<dbReference type="GO" id="GO:0016740">
    <property type="term" value="F:transferase activity"/>
    <property type="evidence" value="ECO:0007669"/>
    <property type="project" value="UniProtKB-KW"/>
</dbReference>
<proteinExistence type="predicted"/>
<dbReference type="AlphaFoldDB" id="A0A4S5BTN4"/>
<dbReference type="NCBIfam" id="NF037959">
    <property type="entry name" value="MFS_SpdSyn"/>
    <property type="match status" value="1"/>
</dbReference>
<reference evidence="2 3" key="1">
    <citation type="submission" date="2019-04" db="EMBL/GenBank/DDBJ databases">
        <title>Lampropedia sp YIM MLB12 draf genome.</title>
        <authorList>
            <person name="Wang Y.-X."/>
        </authorList>
    </citation>
    <scope>NUCLEOTIDE SEQUENCE [LARGE SCALE GENOMIC DNA]</scope>
    <source>
        <strain evidence="2 3">YIM MLB12</strain>
    </source>
</reference>